<protein>
    <submittedName>
        <fullName evidence="2">Uncharacterized protein</fullName>
    </submittedName>
</protein>
<dbReference type="OrthoDB" id="6436252at2759"/>
<keyword evidence="1" id="KW-0472">Membrane</keyword>
<evidence type="ECO:0000313" key="3">
    <source>
        <dbReference type="Proteomes" id="UP000886998"/>
    </source>
</evidence>
<dbReference type="Proteomes" id="UP000886998">
    <property type="component" value="Unassembled WGS sequence"/>
</dbReference>
<feature type="transmembrane region" description="Helical" evidence="1">
    <location>
        <begin position="15"/>
        <end position="33"/>
    </location>
</feature>
<keyword evidence="3" id="KW-1185">Reference proteome</keyword>
<keyword evidence="1" id="KW-1133">Transmembrane helix</keyword>
<organism evidence="2 3">
    <name type="scientific">Trichonephila inaurata madagascariensis</name>
    <dbReference type="NCBI Taxonomy" id="2747483"/>
    <lineage>
        <taxon>Eukaryota</taxon>
        <taxon>Metazoa</taxon>
        <taxon>Ecdysozoa</taxon>
        <taxon>Arthropoda</taxon>
        <taxon>Chelicerata</taxon>
        <taxon>Arachnida</taxon>
        <taxon>Araneae</taxon>
        <taxon>Araneomorphae</taxon>
        <taxon>Entelegynae</taxon>
        <taxon>Araneoidea</taxon>
        <taxon>Nephilidae</taxon>
        <taxon>Trichonephila</taxon>
        <taxon>Trichonephila inaurata</taxon>
    </lineage>
</organism>
<dbReference type="EMBL" id="BMAV01018363">
    <property type="protein sequence ID" value="GFY70659.1"/>
    <property type="molecule type" value="Genomic_DNA"/>
</dbReference>
<feature type="transmembrane region" description="Helical" evidence="1">
    <location>
        <begin position="64"/>
        <end position="85"/>
    </location>
</feature>
<gene>
    <name evidence="2" type="primary">AVEN_56834_1</name>
    <name evidence="2" type="ORF">TNIN_321091</name>
</gene>
<evidence type="ECO:0000256" key="1">
    <source>
        <dbReference type="SAM" id="Phobius"/>
    </source>
</evidence>
<proteinExistence type="predicted"/>
<keyword evidence="1" id="KW-0812">Transmembrane</keyword>
<accession>A0A8X6YFV3</accession>
<dbReference type="AlphaFoldDB" id="A0A8X6YFV3"/>
<feature type="transmembrane region" description="Helical" evidence="1">
    <location>
        <begin position="223"/>
        <end position="242"/>
    </location>
</feature>
<comment type="caution">
    <text evidence="2">The sequence shown here is derived from an EMBL/GenBank/DDBJ whole genome shotgun (WGS) entry which is preliminary data.</text>
</comment>
<sequence length="317" mass="36177">MSFISTFHSYPLKRIYPYIFITIADTIIWRLILYHRKKINKLLIFLHNHANPPIKASLSRFHILVVNLIFQAICLAPIFAAGVFASRALKVQSHLDFWTFSYGIPYDIFALPVSFNGGYTYYRICIETPLLIAFSVYLLLHHYGLLLLQFNNALKSVDLITVPSRCLEISNTYNRIEEKLRVLIKILSVPLFIIMLISFFNLYTALVFYLQVQDVPSFVLPEIYISASAGAAIICSLTLCCSKIPKYILEIKTTAGVLINKSVTKALKNEKDIHLLRGIEKSDILYFSACGMVQFQKSLLLSSFGTFFTYALLIENN</sequence>
<feature type="transmembrane region" description="Helical" evidence="1">
    <location>
        <begin position="182"/>
        <end position="203"/>
    </location>
</feature>
<name>A0A8X6YFV3_9ARAC</name>
<reference evidence="2" key="1">
    <citation type="submission" date="2020-08" db="EMBL/GenBank/DDBJ databases">
        <title>Multicomponent nature underlies the extraordinary mechanical properties of spider dragline silk.</title>
        <authorList>
            <person name="Kono N."/>
            <person name="Nakamura H."/>
            <person name="Mori M."/>
            <person name="Yoshida Y."/>
            <person name="Ohtoshi R."/>
            <person name="Malay A.D."/>
            <person name="Moran D.A.P."/>
            <person name="Tomita M."/>
            <person name="Numata K."/>
            <person name="Arakawa K."/>
        </authorList>
    </citation>
    <scope>NUCLEOTIDE SEQUENCE</scope>
</reference>
<evidence type="ECO:0000313" key="2">
    <source>
        <dbReference type="EMBL" id="GFY70659.1"/>
    </source>
</evidence>
<feature type="transmembrane region" description="Helical" evidence="1">
    <location>
        <begin position="121"/>
        <end position="140"/>
    </location>
</feature>